<dbReference type="InterPro" id="IPR006620">
    <property type="entry name" value="Pro_4_hyd_alph"/>
</dbReference>
<keyword evidence="4" id="KW-0223">Dioxygenase</keyword>
<feature type="non-terminal residue" evidence="8">
    <location>
        <position position="1"/>
    </location>
</feature>
<name>A7RME6_NEMVE</name>
<accession>A7RME6</accession>
<keyword evidence="3" id="KW-0847">Vitamin C</keyword>
<evidence type="ECO:0000256" key="4">
    <source>
        <dbReference type="ARBA" id="ARBA00022964"/>
    </source>
</evidence>
<evidence type="ECO:0000256" key="3">
    <source>
        <dbReference type="ARBA" id="ARBA00022896"/>
    </source>
</evidence>
<evidence type="ECO:0000256" key="1">
    <source>
        <dbReference type="ARBA" id="ARBA00001961"/>
    </source>
</evidence>
<keyword evidence="5" id="KW-0560">Oxidoreductase</keyword>
<dbReference type="EMBL" id="DS469520">
    <property type="protein sequence ID" value="EDO47328.1"/>
    <property type="molecule type" value="Genomic_DNA"/>
</dbReference>
<dbReference type="GO" id="GO:0005506">
    <property type="term" value="F:iron ion binding"/>
    <property type="evidence" value="ECO:0007669"/>
    <property type="project" value="InterPro"/>
</dbReference>
<proteinExistence type="predicted"/>
<dbReference type="FunFam" id="2.60.120.620:FF:000044">
    <property type="entry name" value="Predicted protein"/>
    <property type="match status" value="1"/>
</dbReference>
<dbReference type="GO" id="GO:0005783">
    <property type="term" value="C:endoplasmic reticulum"/>
    <property type="evidence" value="ECO:0000318"/>
    <property type="project" value="GO_Central"/>
</dbReference>
<dbReference type="AlphaFoldDB" id="A7RME6"/>
<dbReference type="SMART" id="SM00702">
    <property type="entry name" value="P4Hc"/>
    <property type="match status" value="1"/>
</dbReference>
<evidence type="ECO:0000256" key="6">
    <source>
        <dbReference type="ARBA" id="ARBA00023004"/>
    </source>
</evidence>
<protein>
    <recommendedName>
        <fullName evidence="7">Fe2OG dioxygenase domain-containing protein</fullName>
    </recommendedName>
</protein>
<dbReference type="GO" id="GO:0004656">
    <property type="term" value="F:procollagen-proline 4-dioxygenase activity"/>
    <property type="evidence" value="ECO:0000318"/>
    <property type="project" value="GO_Central"/>
</dbReference>
<reference evidence="8 9" key="1">
    <citation type="journal article" date="2007" name="Science">
        <title>Sea anemone genome reveals ancestral eumetazoan gene repertoire and genomic organization.</title>
        <authorList>
            <person name="Putnam N.H."/>
            <person name="Srivastava M."/>
            <person name="Hellsten U."/>
            <person name="Dirks B."/>
            <person name="Chapman J."/>
            <person name="Salamov A."/>
            <person name="Terry A."/>
            <person name="Shapiro H."/>
            <person name="Lindquist E."/>
            <person name="Kapitonov V.V."/>
            <person name="Jurka J."/>
            <person name="Genikhovich G."/>
            <person name="Grigoriev I.V."/>
            <person name="Lucas S.M."/>
            <person name="Steele R.E."/>
            <person name="Finnerty J.R."/>
            <person name="Technau U."/>
            <person name="Martindale M.Q."/>
            <person name="Rokhsar D.S."/>
        </authorList>
    </citation>
    <scope>NUCLEOTIDE SEQUENCE [LARGE SCALE GENOMIC DNA]</scope>
    <source>
        <strain evidence="9">CH2 X CH6</strain>
    </source>
</reference>
<comment type="cofactor">
    <cofactor evidence="1">
        <name>L-ascorbate</name>
        <dbReference type="ChEBI" id="CHEBI:38290"/>
    </cofactor>
</comment>
<dbReference type="Pfam" id="PF13640">
    <property type="entry name" value="2OG-FeII_Oxy_3"/>
    <property type="match status" value="1"/>
</dbReference>
<dbReference type="Gene3D" id="2.60.120.620">
    <property type="entry name" value="q2cbj1_9rhob like domain"/>
    <property type="match status" value="1"/>
</dbReference>
<sequence length="204" mass="24064">MYMNNLKEHHPHHKDRFSDQVWLFQGRKADKNLRILRERILKLTRLSKEIIYGSEPLQVVGYKKRGHYNAHYDGTRKSDFPETSCCHFNLLRVPFCRLCRYITILYYLNDVEEGGETAFPVADVPNFNETVSMQCPRRDGDLYNLNRFCHSAKVVVKPKKGKAIMWYNFLRDEKTGWMGVRDDNSLHGGCDVRKGEKYIANNWI</sequence>
<dbReference type="PhylomeDB" id="A7RME6"/>
<gene>
    <name evidence="8" type="ORF">NEMVEDRAFT_v1g86743</name>
</gene>
<organism evidence="8 9">
    <name type="scientific">Nematostella vectensis</name>
    <name type="common">Starlet sea anemone</name>
    <dbReference type="NCBI Taxonomy" id="45351"/>
    <lineage>
        <taxon>Eukaryota</taxon>
        <taxon>Metazoa</taxon>
        <taxon>Cnidaria</taxon>
        <taxon>Anthozoa</taxon>
        <taxon>Hexacorallia</taxon>
        <taxon>Actiniaria</taxon>
        <taxon>Edwardsiidae</taxon>
        <taxon>Nematostella</taxon>
    </lineage>
</organism>
<keyword evidence="6" id="KW-0408">Iron</keyword>
<dbReference type="Proteomes" id="UP000001593">
    <property type="component" value="Unassembled WGS sequence"/>
</dbReference>
<dbReference type="HOGENOM" id="CLU_058132_6_0_1"/>
<dbReference type="PANTHER" id="PTHR10869:SF246">
    <property type="entry name" value="TRANSMEMBRANE PROLYL 4-HYDROXYLASE"/>
    <property type="match status" value="1"/>
</dbReference>
<dbReference type="InterPro" id="IPR044862">
    <property type="entry name" value="Pro_4_hyd_alph_FE2OG_OXY"/>
</dbReference>
<dbReference type="eggNOG" id="KOG1591">
    <property type="taxonomic scope" value="Eukaryota"/>
</dbReference>
<keyword evidence="9" id="KW-1185">Reference proteome</keyword>
<feature type="domain" description="Fe2OG dioxygenase" evidence="7">
    <location>
        <begin position="53"/>
        <end position="204"/>
    </location>
</feature>
<dbReference type="GO" id="GO:0031418">
    <property type="term" value="F:L-ascorbic acid binding"/>
    <property type="evidence" value="ECO:0007669"/>
    <property type="project" value="UniProtKB-KW"/>
</dbReference>
<evidence type="ECO:0000256" key="5">
    <source>
        <dbReference type="ARBA" id="ARBA00023002"/>
    </source>
</evidence>
<dbReference type="InParanoid" id="A7RME6"/>
<dbReference type="InterPro" id="IPR045054">
    <property type="entry name" value="P4HA-like"/>
</dbReference>
<dbReference type="PROSITE" id="PS51471">
    <property type="entry name" value="FE2OG_OXY"/>
    <property type="match status" value="1"/>
</dbReference>
<evidence type="ECO:0000259" key="7">
    <source>
        <dbReference type="PROSITE" id="PS51471"/>
    </source>
</evidence>
<evidence type="ECO:0000256" key="2">
    <source>
        <dbReference type="ARBA" id="ARBA00022723"/>
    </source>
</evidence>
<dbReference type="InterPro" id="IPR005123">
    <property type="entry name" value="Oxoglu/Fe-dep_dioxygenase_dom"/>
</dbReference>
<dbReference type="PANTHER" id="PTHR10869">
    <property type="entry name" value="PROLYL 4-HYDROXYLASE ALPHA SUBUNIT"/>
    <property type="match status" value="1"/>
</dbReference>
<evidence type="ECO:0000313" key="8">
    <source>
        <dbReference type="EMBL" id="EDO47328.1"/>
    </source>
</evidence>
<evidence type="ECO:0000313" key="9">
    <source>
        <dbReference type="Proteomes" id="UP000001593"/>
    </source>
</evidence>
<keyword evidence="2" id="KW-0479">Metal-binding</keyword>